<evidence type="ECO:0000259" key="1">
    <source>
        <dbReference type="PROSITE" id="PS51746"/>
    </source>
</evidence>
<dbReference type="PANTHER" id="PTHR47992">
    <property type="entry name" value="PROTEIN PHOSPHATASE"/>
    <property type="match status" value="1"/>
</dbReference>
<dbReference type="SUPFAM" id="SSF81606">
    <property type="entry name" value="PP2C-like"/>
    <property type="match status" value="1"/>
</dbReference>
<evidence type="ECO:0000313" key="3">
    <source>
        <dbReference type="Proteomes" id="UP000256486"/>
    </source>
</evidence>
<feature type="domain" description="PPM-type phosphatase" evidence="1">
    <location>
        <begin position="7"/>
        <end position="227"/>
    </location>
</feature>
<sequence length="236" mass="24603">MSELHFVSAAASLLGPREYQNDAYSTNRLVVVLADGAGAGADARQAADFVVNHYASFDDITSDGVIEGLLDAPRSIGAQLQGVECVAGSTAAAAVLDGSARLWLSTLGDSRIVVVRQGRIVHLSRLHNRAAALRESEPTAVVPPGAASSLTRMIASGRDDVPDVSVLTAREGDQVILLSDGADSKVSPLQAAKFALGDRRGRAARMIVDAASEQGLSDNATCVVAEIWRTLPATEQ</sequence>
<dbReference type="EMBL" id="NBWZ01000001">
    <property type="protein sequence ID" value="RFA10784.1"/>
    <property type="molecule type" value="Genomic_DNA"/>
</dbReference>
<dbReference type="SMART" id="SM00332">
    <property type="entry name" value="PP2Cc"/>
    <property type="match status" value="1"/>
</dbReference>
<name>A0A3E0VLB9_9MICO</name>
<dbReference type="PROSITE" id="PS51746">
    <property type="entry name" value="PPM_2"/>
    <property type="match status" value="1"/>
</dbReference>
<proteinExistence type="predicted"/>
<dbReference type="GO" id="GO:0004722">
    <property type="term" value="F:protein serine/threonine phosphatase activity"/>
    <property type="evidence" value="ECO:0007669"/>
    <property type="project" value="InterPro"/>
</dbReference>
<dbReference type="Proteomes" id="UP000256486">
    <property type="component" value="Unassembled WGS sequence"/>
</dbReference>
<dbReference type="Pfam" id="PF13672">
    <property type="entry name" value="PP2C_2"/>
    <property type="match status" value="1"/>
</dbReference>
<dbReference type="AlphaFoldDB" id="A0A3E0VLB9"/>
<organism evidence="2 3">
    <name type="scientific">Subtercola boreus</name>
    <dbReference type="NCBI Taxonomy" id="120213"/>
    <lineage>
        <taxon>Bacteria</taxon>
        <taxon>Bacillati</taxon>
        <taxon>Actinomycetota</taxon>
        <taxon>Actinomycetes</taxon>
        <taxon>Micrococcales</taxon>
        <taxon>Microbacteriaceae</taxon>
        <taxon>Subtercola</taxon>
    </lineage>
</organism>
<dbReference type="InterPro" id="IPR036457">
    <property type="entry name" value="PPM-type-like_dom_sf"/>
</dbReference>
<accession>A0A3E0VLB9</accession>
<reference evidence="2 3" key="1">
    <citation type="submission" date="2017-04" db="EMBL/GenBank/DDBJ databases">
        <title>Comparative genome analysis of Subtercola boreus.</title>
        <authorList>
            <person name="Cho Y.-J."/>
            <person name="Cho A."/>
            <person name="Kim O.-S."/>
            <person name="Lee J.-I."/>
        </authorList>
    </citation>
    <scope>NUCLEOTIDE SEQUENCE [LARGE SCALE GENOMIC DNA]</scope>
    <source>
        <strain evidence="2 3">K300</strain>
    </source>
</reference>
<evidence type="ECO:0000313" key="2">
    <source>
        <dbReference type="EMBL" id="RFA10784.1"/>
    </source>
</evidence>
<dbReference type="Gene3D" id="3.60.40.10">
    <property type="entry name" value="PPM-type phosphatase domain"/>
    <property type="match status" value="1"/>
</dbReference>
<protein>
    <recommendedName>
        <fullName evidence="1">PPM-type phosphatase domain-containing protein</fullName>
    </recommendedName>
</protein>
<gene>
    <name evidence="2" type="ORF">B7R54_17410</name>
</gene>
<dbReference type="InterPro" id="IPR001932">
    <property type="entry name" value="PPM-type_phosphatase-like_dom"/>
</dbReference>
<keyword evidence="3" id="KW-1185">Reference proteome</keyword>
<dbReference type="SMART" id="SM00331">
    <property type="entry name" value="PP2C_SIG"/>
    <property type="match status" value="1"/>
</dbReference>
<comment type="caution">
    <text evidence="2">The sequence shown here is derived from an EMBL/GenBank/DDBJ whole genome shotgun (WGS) entry which is preliminary data.</text>
</comment>
<dbReference type="InterPro" id="IPR015655">
    <property type="entry name" value="PP2C"/>
</dbReference>
<dbReference type="RefSeq" id="WP_116416159.1">
    <property type="nucleotide sequence ID" value="NZ_NBWZ01000001.1"/>
</dbReference>